<dbReference type="GeneID" id="8682416"/>
<dbReference type="Pfam" id="PF13439">
    <property type="entry name" value="Glyco_transf_4"/>
    <property type="match status" value="1"/>
</dbReference>
<dbReference type="OrthoDB" id="132546at2157"/>
<accession>D1Z258</accession>
<gene>
    <name evidence="3" type="ordered locus">MCP_2708</name>
</gene>
<sequence length="366" mass="40515">MDTAIVIKRLVGQDAMSNFTMASAEALKKTGKVTVFTFAYERPPVEGVEIRLMGGKNSHSMGTNLEALAGAVGLARELSKYDVLLMVDPDVGPMPACRLALRYNPKLRVMWTFHGLTPVQYVSGARDRWLMRIRKFFYVRSMRRADMVQVFSQFIKKEVLHWGIDPSRVVVMPLGVEPGGMRGDGGKVRSRYGIGDKFVVLYVGRLANFKHVDELIKAVSTLDDACLLIVGDGPERENLRKLIKELHMDSRAWLAGRVPDGELPDYYAACDAWATASRHEGFCVPVIEAMSAAKPVVVPDTGAMPETAGPAGLVYRPGDVADLAKKLGMLIKDKALYSSLSSRAEERVREFDMQAVLRQYVGLCSR</sequence>
<dbReference type="InterPro" id="IPR001296">
    <property type="entry name" value="Glyco_trans_1"/>
</dbReference>
<dbReference type="eggNOG" id="arCOG01403">
    <property type="taxonomic scope" value="Archaea"/>
</dbReference>
<proteinExistence type="predicted"/>
<keyword evidence="4" id="KW-1185">Reference proteome</keyword>
<dbReference type="RefSeq" id="WP_012901454.1">
    <property type="nucleotide sequence ID" value="NC_013665.1"/>
</dbReference>
<name>D1Z258_METPS</name>
<dbReference type="Gene3D" id="3.40.50.2000">
    <property type="entry name" value="Glycogen Phosphorylase B"/>
    <property type="match status" value="2"/>
</dbReference>
<dbReference type="InParanoid" id="D1Z258"/>
<reference evidence="3 4" key="1">
    <citation type="journal article" date="2007" name="Appl. Environ. Microbiol.">
        <title>Isolation of key methanogens for global methane emission from rice paddy fields: a novel isolate affiliated with the clone cluster rice cluster I.</title>
        <authorList>
            <person name="Sakai S."/>
            <person name="Imachi H."/>
            <person name="Sekiguchi Y."/>
            <person name="Ohashi A."/>
            <person name="Harada H."/>
            <person name="Kamagata Y."/>
        </authorList>
    </citation>
    <scope>NUCLEOTIDE SEQUENCE [LARGE SCALE GENOMIC DNA]</scope>
    <source>
        <strain evidence="4">DSM 17711 / JCM 13418 / NBRC 101707 / SANAE</strain>
    </source>
</reference>
<dbReference type="KEGG" id="mpd:MCP_2708"/>
<evidence type="ECO:0000313" key="3">
    <source>
        <dbReference type="EMBL" id="BAI62780.1"/>
    </source>
</evidence>
<dbReference type="EMBL" id="AP011532">
    <property type="protein sequence ID" value="BAI62780.1"/>
    <property type="molecule type" value="Genomic_DNA"/>
</dbReference>
<dbReference type="InterPro" id="IPR028098">
    <property type="entry name" value="Glyco_trans_4-like_N"/>
</dbReference>
<dbReference type="GO" id="GO:0016757">
    <property type="term" value="F:glycosyltransferase activity"/>
    <property type="evidence" value="ECO:0007669"/>
    <property type="project" value="InterPro"/>
</dbReference>
<evidence type="ECO:0000259" key="1">
    <source>
        <dbReference type="Pfam" id="PF00534"/>
    </source>
</evidence>
<dbReference type="PANTHER" id="PTHR45947:SF3">
    <property type="entry name" value="SULFOQUINOVOSYL TRANSFERASE SQD2"/>
    <property type="match status" value="1"/>
</dbReference>
<protein>
    <submittedName>
        <fullName evidence="3">Glycosyltransferase</fullName>
    </submittedName>
</protein>
<dbReference type="CAZy" id="GT4">
    <property type="family name" value="Glycosyltransferase Family 4"/>
</dbReference>
<reference evidence="3 4" key="2">
    <citation type="journal article" date="2008" name="Int. J. Syst. Evol. Microbiol.">
        <title>Methanocella paludicola gen. nov., sp. nov., a methane-producing archaeon, the first isolate of the lineage 'Rice Cluster I', and proposal of the new archaeal order Methanocellales ord. nov.</title>
        <authorList>
            <person name="Sakai S."/>
            <person name="Imachi H."/>
            <person name="Hanada S."/>
            <person name="Ohashi A."/>
            <person name="Harada H."/>
            <person name="Kamagata Y."/>
        </authorList>
    </citation>
    <scope>NUCLEOTIDE SEQUENCE [LARGE SCALE GENOMIC DNA]</scope>
    <source>
        <strain evidence="4">DSM 17711 / JCM 13418 / NBRC 101707 / SANAE</strain>
    </source>
</reference>
<evidence type="ECO:0000313" key="4">
    <source>
        <dbReference type="Proteomes" id="UP000001882"/>
    </source>
</evidence>
<dbReference type="InterPro" id="IPR050194">
    <property type="entry name" value="Glycosyltransferase_grp1"/>
</dbReference>
<dbReference type="PANTHER" id="PTHR45947">
    <property type="entry name" value="SULFOQUINOVOSYL TRANSFERASE SQD2"/>
    <property type="match status" value="1"/>
</dbReference>
<dbReference type="SUPFAM" id="SSF53756">
    <property type="entry name" value="UDP-Glycosyltransferase/glycogen phosphorylase"/>
    <property type="match status" value="1"/>
</dbReference>
<organism evidence="3 4">
    <name type="scientific">Methanocella paludicola (strain DSM 17711 / JCM 13418 / NBRC 101707 / SANAE)</name>
    <dbReference type="NCBI Taxonomy" id="304371"/>
    <lineage>
        <taxon>Archaea</taxon>
        <taxon>Methanobacteriati</taxon>
        <taxon>Methanobacteriota</taxon>
        <taxon>Stenosarchaea group</taxon>
        <taxon>Methanomicrobia</taxon>
        <taxon>Methanocellales</taxon>
        <taxon>Methanocellaceae</taxon>
        <taxon>Methanocella</taxon>
    </lineage>
</organism>
<dbReference type="AlphaFoldDB" id="D1Z258"/>
<dbReference type="Pfam" id="PF00534">
    <property type="entry name" value="Glycos_transf_1"/>
    <property type="match status" value="1"/>
</dbReference>
<reference evidence="4" key="3">
    <citation type="journal article" date="2011" name="PLoS ONE">
        <title>Genome sequence of a mesophilic hydrogenotrophic methanogen Methanocella paludicola, the first cultivated representative of the order Methanocellales.</title>
        <authorList>
            <person name="Sakai S."/>
            <person name="Takaki Y."/>
            <person name="Shimamura S."/>
            <person name="Sekine M."/>
            <person name="Tajima T."/>
            <person name="Kosugi H."/>
            <person name="Ichikawa N."/>
            <person name="Tasumi E."/>
            <person name="Hiraki A.T."/>
            <person name="Shimizu A."/>
            <person name="Kato Y."/>
            <person name="Nishiko R."/>
            <person name="Mori K."/>
            <person name="Fujita N."/>
            <person name="Imachi H."/>
            <person name="Takai K."/>
        </authorList>
    </citation>
    <scope>NUCLEOTIDE SEQUENCE [LARGE SCALE GENOMIC DNA]</scope>
    <source>
        <strain evidence="4">DSM 17711 / JCM 13418 / NBRC 101707 / SANAE</strain>
    </source>
</reference>
<dbReference type="STRING" id="304371.MCP_2708"/>
<dbReference type="Proteomes" id="UP000001882">
    <property type="component" value="Chromosome"/>
</dbReference>
<feature type="domain" description="Glycosyltransferase subfamily 4-like N-terminal" evidence="2">
    <location>
        <begin position="21"/>
        <end position="178"/>
    </location>
</feature>
<evidence type="ECO:0000259" key="2">
    <source>
        <dbReference type="Pfam" id="PF13439"/>
    </source>
</evidence>
<dbReference type="CDD" id="cd03809">
    <property type="entry name" value="GT4_MtfB-like"/>
    <property type="match status" value="1"/>
</dbReference>
<feature type="domain" description="Glycosyl transferase family 1" evidence="1">
    <location>
        <begin position="193"/>
        <end position="346"/>
    </location>
</feature>